<dbReference type="RefSeq" id="WP_256135468.1">
    <property type="nucleotide sequence ID" value="NZ_JANGAB010000001.1"/>
</dbReference>
<name>A0AAW5K7W7_9FIRM</name>
<dbReference type="CDD" id="cd07153">
    <property type="entry name" value="Fur_like"/>
    <property type="match status" value="1"/>
</dbReference>
<dbReference type="Pfam" id="PF01475">
    <property type="entry name" value="FUR"/>
    <property type="match status" value="1"/>
</dbReference>
<feature type="binding site" evidence="7">
    <location>
        <position position="139"/>
    </location>
    <ligand>
        <name>Zn(2+)</name>
        <dbReference type="ChEBI" id="CHEBI:29105"/>
    </ligand>
</feature>
<dbReference type="InterPro" id="IPR036388">
    <property type="entry name" value="WH-like_DNA-bd_sf"/>
</dbReference>
<keyword evidence="2" id="KW-0678">Repressor</keyword>
<keyword evidence="4" id="KW-0805">Transcription regulation</keyword>
<keyword evidence="7" id="KW-0479">Metal-binding</keyword>
<dbReference type="GO" id="GO:1900376">
    <property type="term" value="P:regulation of secondary metabolite biosynthetic process"/>
    <property type="evidence" value="ECO:0007669"/>
    <property type="project" value="TreeGrafter"/>
</dbReference>
<proteinExistence type="inferred from homology"/>
<comment type="caution">
    <text evidence="9">The sequence shown here is derived from an EMBL/GenBank/DDBJ whole genome shotgun (WGS) entry which is preliminary data.</text>
</comment>
<evidence type="ECO:0000256" key="5">
    <source>
        <dbReference type="ARBA" id="ARBA00023125"/>
    </source>
</evidence>
<feature type="binding site" evidence="8">
    <location>
        <position position="89"/>
    </location>
    <ligand>
        <name>Fe cation</name>
        <dbReference type="ChEBI" id="CHEBI:24875"/>
    </ligand>
</feature>
<keyword evidence="3 7" id="KW-0862">Zinc</keyword>
<feature type="binding site" evidence="8">
    <location>
        <position position="128"/>
    </location>
    <ligand>
        <name>Fe cation</name>
        <dbReference type="ChEBI" id="CHEBI:24875"/>
    </ligand>
</feature>
<evidence type="ECO:0000313" key="9">
    <source>
        <dbReference type="EMBL" id="MCQ4948693.1"/>
    </source>
</evidence>
<feature type="binding site" evidence="7">
    <location>
        <position position="136"/>
    </location>
    <ligand>
        <name>Zn(2+)</name>
        <dbReference type="ChEBI" id="CHEBI:29105"/>
    </ligand>
</feature>
<dbReference type="GO" id="GO:0045892">
    <property type="term" value="P:negative regulation of DNA-templated transcription"/>
    <property type="evidence" value="ECO:0007669"/>
    <property type="project" value="TreeGrafter"/>
</dbReference>
<comment type="cofactor">
    <cofactor evidence="7">
        <name>Zn(2+)</name>
        <dbReference type="ChEBI" id="CHEBI:29105"/>
    </cofactor>
    <text evidence="7">Binds 1 zinc ion per subunit.</text>
</comment>
<dbReference type="Gene3D" id="3.30.1490.190">
    <property type="match status" value="1"/>
</dbReference>
<keyword evidence="5" id="KW-0238">DNA-binding</keyword>
<comment type="similarity">
    <text evidence="1">Belongs to the Fur family.</text>
</comment>
<evidence type="ECO:0000256" key="1">
    <source>
        <dbReference type="ARBA" id="ARBA00007957"/>
    </source>
</evidence>
<evidence type="ECO:0000256" key="3">
    <source>
        <dbReference type="ARBA" id="ARBA00022833"/>
    </source>
</evidence>
<dbReference type="Gene3D" id="1.10.10.10">
    <property type="entry name" value="Winged helix-like DNA-binding domain superfamily/Winged helix DNA-binding domain"/>
    <property type="match status" value="1"/>
</dbReference>
<dbReference type="GO" id="GO:0000976">
    <property type="term" value="F:transcription cis-regulatory region binding"/>
    <property type="evidence" value="ECO:0007669"/>
    <property type="project" value="TreeGrafter"/>
</dbReference>
<dbReference type="GO" id="GO:0003700">
    <property type="term" value="F:DNA-binding transcription factor activity"/>
    <property type="evidence" value="ECO:0007669"/>
    <property type="project" value="InterPro"/>
</dbReference>
<dbReference type="AlphaFoldDB" id="A0AAW5K7W7"/>
<sequence>MENQMREEADALLRQGGMRVTRQRQLVLSALLQAGGPLAAEAVAECIGDPAGCNRSTVYRTLAALEERGLVYRRLGADGSALYALRREHHAHVLRCLVCQRSFSLSQCPLEGLEREIYETTGFLVQGHSLEFTGVCAECREKAKDRRV</sequence>
<protein>
    <submittedName>
        <fullName evidence="9">Transcriptional repressor</fullName>
    </submittedName>
</protein>
<feature type="binding site" evidence="8">
    <location>
        <position position="111"/>
    </location>
    <ligand>
        <name>Fe cation</name>
        <dbReference type="ChEBI" id="CHEBI:24875"/>
    </ligand>
</feature>
<evidence type="ECO:0000256" key="4">
    <source>
        <dbReference type="ARBA" id="ARBA00023015"/>
    </source>
</evidence>
<feature type="binding site" evidence="7">
    <location>
        <position position="99"/>
    </location>
    <ligand>
        <name>Zn(2+)</name>
        <dbReference type="ChEBI" id="CHEBI:29105"/>
    </ligand>
</feature>
<dbReference type="PANTHER" id="PTHR33202:SF7">
    <property type="entry name" value="FERRIC UPTAKE REGULATION PROTEIN"/>
    <property type="match status" value="1"/>
</dbReference>
<dbReference type="PANTHER" id="PTHR33202">
    <property type="entry name" value="ZINC UPTAKE REGULATION PROTEIN"/>
    <property type="match status" value="1"/>
</dbReference>
<dbReference type="InterPro" id="IPR036390">
    <property type="entry name" value="WH_DNA-bd_sf"/>
</dbReference>
<dbReference type="InterPro" id="IPR002481">
    <property type="entry name" value="FUR"/>
</dbReference>
<dbReference type="Proteomes" id="UP001205063">
    <property type="component" value="Unassembled WGS sequence"/>
</dbReference>
<accession>A0AAW5K7W7</accession>
<organism evidence="9 10">
    <name type="scientific">Bittarella massiliensis</name>
    <name type="common">ex Durand et al. 2017</name>
    <dbReference type="NCBI Taxonomy" id="1720313"/>
    <lineage>
        <taxon>Bacteria</taxon>
        <taxon>Bacillati</taxon>
        <taxon>Bacillota</taxon>
        <taxon>Clostridia</taxon>
        <taxon>Eubacteriales</taxon>
        <taxon>Oscillospiraceae</taxon>
        <taxon>Bittarella (ex Durand et al. 2017)</taxon>
    </lineage>
</organism>
<feature type="binding site" evidence="7">
    <location>
        <position position="96"/>
    </location>
    <ligand>
        <name>Zn(2+)</name>
        <dbReference type="ChEBI" id="CHEBI:29105"/>
    </ligand>
</feature>
<evidence type="ECO:0000256" key="7">
    <source>
        <dbReference type="PIRSR" id="PIRSR602481-1"/>
    </source>
</evidence>
<evidence type="ECO:0000256" key="8">
    <source>
        <dbReference type="PIRSR" id="PIRSR602481-2"/>
    </source>
</evidence>
<comment type="cofactor">
    <cofactor evidence="8">
        <name>Mn(2+)</name>
        <dbReference type="ChEBI" id="CHEBI:29035"/>
    </cofactor>
    <cofactor evidence="8">
        <name>Fe(2+)</name>
        <dbReference type="ChEBI" id="CHEBI:29033"/>
    </cofactor>
    <text evidence="8">Binds 1 Mn(2+) or Fe(2+) ion per subunit.</text>
</comment>
<evidence type="ECO:0000313" key="10">
    <source>
        <dbReference type="Proteomes" id="UP001205063"/>
    </source>
</evidence>
<gene>
    <name evidence="9" type="ORF">NE646_03270</name>
</gene>
<reference evidence="9" key="1">
    <citation type="submission" date="2022-06" db="EMBL/GenBank/DDBJ databases">
        <title>Isolation of gut microbiota from human fecal samples.</title>
        <authorList>
            <person name="Pamer E.G."/>
            <person name="Barat B."/>
            <person name="Waligurski E."/>
            <person name="Medina S."/>
            <person name="Paddock L."/>
            <person name="Mostad J."/>
        </authorList>
    </citation>
    <scope>NUCLEOTIDE SEQUENCE</scope>
    <source>
        <strain evidence="9">DFI.7.96</strain>
    </source>
</reference>
<dbReference type="InterPro" id="IPR043135">
    <property type="entry name" value="Fur_C"/>
</dbReference>
<dbReference type="GO" id="GO:0008270">
    <property type="term" value="F:zinc ion binding"/>
    <property type="evidence" value="ECO:0007669"/>
    <property type="project" value="TreeGrafter"/>
</dbReference>
<dbReference type="EMBL" id="JANGAB010000001">
    <property type="protein sequence ID" value="MCQ4948693.1"/>
    <property type="molecule type" value="Genomic_DNA"/>
</dbReference>
<evidence type="ECO:0000256" key="2">
    <source>
        <dbReference type="ARBA" id="ARBA00022491"/>
    </source>
</evidence>
<dbReference type="SUPFAM" id="SSF46785">
    <property type="entry name" value="Winged helix' DNA-binding domain"/>
    <property type="match status" value="1"/>
</dbReference>
<keyword evidence="8" id="KW-0408">Iron</keyword>
<keyword evidence="6" id="KW-0804">Transcription</keyword>
<evidence type="ECO:0000256" key="6">
    <source>
        <dbReference type="ARBA" id="ARBA00023163"/>
    </source>
</evidence>